<gene>
    <name evidence="2" type="ORF">A3J00_00585</name>
</gene>
<keyword evidence="1" id="KW-1133">Transmembrane helix</keyword>
<dbReference type="EMBL" id="MHMR01000017">
    <property type="protein sequence ID" value="OGZ30651.1"/>
    <property type="molecule type" value="Genomic_DNA"/>
</dbReference>
<evidence type="ECO:0000313" key="2">
    <source>
        <dbReference type="EMBL" id="OGZ30651.1"/>
    </source>
</evidence>
<name>A0A1G2EZ65_9BACT</name>
<accession>A0A1G2EZ65</accession>
<comment type="caution">
    <text evidence="2">The sequence shown here is derived from an EMBL/GenBank/DDBJ whole genome shotgun (WGS) entry which is preliminary data.</text>
</comment>
<keyword evidence="1" id="KW-0472">Membrane</keyword>
<protein>
    <submittedName>
        <fullName evidence="2">Uncharacterized protein</fullName>
    </submittedName>
</protein>
<reference evidence="2 3" key="1">
    <citation type="journal article" date="2016" name="Nat. Commun.">
        <title>Thousands of microbial genomes shed light on interconnected biogeochemical processes in an aquifer system.</title>
        <authorList>
            <person name="Anantharaman K."/>
            <person name="Brown C.T."/>
            <person name="Hug L.A."/>
            <person name="Sharon I."/>
            <person name="Castelle C.J."/>
            <person name="Probst A.J."/>
            <person name="Thomas B.C."/>
            <person name="Singh A."/>
            <person name="Wilkins M.J."/>
            <person name="Karaoz U."/>
            <person name="Brodie E.L."/>
            <person name="Williams K.H."/>
            <person name="Hubbard S.S."/>
            <person name="Banfield J.F."/>
        </authorList>
    </citation>
    <scope>NUCLEOTIDE SEQUENCE [LARGE SCALE GENOMIC DNA]</scope>
</reference>
<sequence>MTFMENITDGFLALFFVLRDNPSLWWLLTPVLILWTATEAYFAEYSRERFGFSSVFTGAVSLLWLSFITLQKIFQGPEGVKRGLILGTALALVFYALIIIYLSFSHMLSEKKLGVAASPRVIYFASIILVFFGVGEAGAKLEVVLALSAVFIAVSLAFSVIKKYFLAGFWGELEAVEKAGDQQKT</sequence>
<dbReference type="Proteomes" id="UP000178428">
    <property type="component" value="Unassembled WGS sequence"/>
</dbReference>
<feature type="transmembrane region" description="Helical" evidence="1">
    <location>
        <begin position="24"/>
        <end position="43"/>
    </location>
</feature>
<feature type="transmembrane region" description="Helical" evidence="1">
    <location>
        <begin position="141"/>
        <end position="161"/>
    </location>
</feature>
<feature type="transmembrane region" description="Helical" evidence="1">
    <location>
        <begin position="116"/>
        <end position="135"/>
    </location>
</feature>
<proteinExistence type="predicted"/>
<organism evidence="2 3">
    <name type="scientific">Candidatus Niyogibacteria bacterium RIFCSPLOWO2_02_FULL_45_13</name>
    <dbReference type="NCBI Taxonomy" id="1801725"/>
    <lineage>
        <taxon>Bacteria</taxon>
        <taxon>Candidatus Niyogiibacteriota</taxon>
    </lineage>
</organism>
<evidence type="ECO:0000256" key="1">
    <source>
        <dbReference type="SAM" id="Phobius"/>
    </source>
</evidence>
<feature type="transmembrane region" description="Helical" evidence="1">
    <location>
        <begin position="50"/>
        <end position="71"/>
    </location>
</feature>
<dbReference type="STRING" id="1801725.A3J00_00585"/>
<dbReference type="AlphaFoldDB" id="A0A1G2EZ65"/>
<keyword evidence="1" id="KW-0812">Transmembrane</keyword>
<feature type="transmembrane region" description="Helical" evidence="1">
    <location>
        <begin position="83"/>
        <end position="104"/>
    </location>
</feature>
<evidence type="ECO:0000313" key="3">
    <source>
        <dbReference type="Proteomes" id="UP000178428"/>
    </source>
</evidence>